<dbReference type="EMBL" id="CAICTM010001311">
    <property type="protein sequence ID" value="CAB9522536.1"/>
    <property type="molecule type" value="Genomic_DNA"/>
</dbReference>
<dbReference type="OrthoDB" id="39559at2759"/>
<keyword evidence="3" id="KW-1185">Reference proteome</keyword>
<sequence length="260" mass="28115">MKACYHQALSLSRRFSASSQLRSLSSHRCLGICSTTTNTFSTSAVGSTTVNEQYRRWKSSSSSLSALDEHDLDDSLSPVGDLFSFPAIGDDIIGKTGSIRRSFGPQCNAEAMITCGGEALAAHASFDPNYARAKDWIRSHPVGPAVLSPVLISGLVGTLVEAAFPKSVAINSSMQFLQPLIVGVEVRAKIQVITVATTGGSNTLATAKEEEDPDDDPQNEVRKRKHGHQVDLKTQVFRINDEIVIAEGTHSVWIPDYLHM</sequence>
<gene>
    <name evidence="2" type="ORF">SEMRO_1313_G261930.1</name>
</gene>
<evidence type="ECO:0000313" key="2">
    <source>
        <dbReference type="EMBL" id="CAB9522536.1"/>
    </source>
</evidence>
<dbReference type="Gene3D" id="3.10.129.10">
    <property type="entry name" value="Hotdog Thioesterase"/>
    <property type="match status" value="1"/>
</dbReference>
<dbReference type="Proteomes" id="UP001153069">
    <property type="component" value="Unassembled WGS sequence"/>
</dbReference>
<evidence type="ECO:0000256" key="1">
    <source>
        <dbReference type="SAM" id="MobiDB-lite"/>
    </source>
</evidence>
<accession>A0A9N8HQQ3</accession>
<evidence type="ECO:0000313" key="3">
    <source>
        <dbReference type="Proteomes" id="UP001153069"/>
    </source>
</evidence>
<name>A0A9N8HQQ3_9STRA</name>
<dbReference type="AlphaFoldDB" id="A0A9N8HQQ3"/>
<protein>
    <submittedName>
        <fullName evidence="2">Uncharacterized protein</fullName>
    </submittedName>
</protein>
<feature type="compositionally biased region" description="Acidic residues" evidence="1">
    <location>
        <begin position="209"/>
        <end position="218"/>
    </location>
</feature>
<organism evidence="2 3">
    <name type="scientific">Seminavis robusta</name>
    <dbReference type="NCBI Taxonomy" id="568900"/>
    <lineage>
        <taxon>Eukaryota</taxon>
        <taxon>Sar</taxon>
        <taxon>Stramenopiles</taxon>
        <taxon>Ochrophyta</taxon>
        <taxon>Bacillariophyta</taxon>
        <taxon>Bacillariophyceae</taxon>
        <taxon>Bacillariophycidae</taxon>
        <taxon>Naviculales</taxon>
        <taxon>Naviculaceae</taxon>
        <taxon>Seminavis</taxon>
    </lineage>
</organism>
<feature type="region of interest" description="Disordered" evidence="1">
    <location>
        <begin position="203"/>
        <end position="227"/>
    </location>
</feature>
<proteinExistence type="predicted"/>
<reference evidence="2" key="1">
    <citation type="submission" date="2020-06" db="EMBL/GenBank/DDBJ databases">
        <authorList>
            <consortium name="Plant Systems Biology data submission"/>
        </authorList>
    </citation>
    <scope>NUCLEOTIDE SEQUENCE</scope>
    <source>
        <strain evidence="2">D6</strain>
    </source>
</reference>
<comment type="caution">
    <text evidence="2">The sequence shown here is derived from an EMBL/GenBank/DDBJ whole genome shotgun (WGS) entry which is preliminary data.</text>
</comment>